<dbReference type="AlphaFoldDB" id="A0A6A5VQN7"/>
<evidence type="ECO:0000313" key="9">
    <source>
        <dbReference type="EMBL" id="KAF1979108.1"/>
    </source>
</evidence>
<dbReference type="Proteomes" id="UP000800036">
    <property type="component" value="Unassembled WGS sequence"/>
</dbReference>
<comment type="similarity">
    <text evidence="3">Belongs to the XPO2/CSE1 family.</text>
</comment>
<reference evidence="9" key="1">
    <citation type="journal article" date="2020" name="Stud. Mycol.">
        <title>101 Dothideomycetes genomes: a test case for predicting lifestyles and emergence of pathogens.</title>
        <authorList>
            <person name="Haridas S."/>
            <person name="Albert R."/>
            <person name="Binder M."/>
            <person name="Bloem J."/>
            <person name="Labutti K."/>
            <person name="Salamov A."/>
            <person name="Andreopoulos B."/>
            <person name="Baker S."/>
            <person name="Barry K."/>
            <person name="Bills G."/>
            <person name="Bluhm B."/>
            <person name="Cannon C."/>
            <person name="Castanera R."/>
            <person name="Culley D."/>
            <person name="Daum C."/>
            <person name="Ezra D."/>
            <person name="Gonzalez J."/>
            <person name="Henrissat B."/>
            <person name="Kuo A."/>
            <person name="Liang C."/>
            <person name="Lipzen A."/>
            <person name="Lutzoni F."/>
            <person name="Magnuson J."/>
            <person name="Mondo S."/>
            <person name="Nolan M."/>
            <person name="Ohm R."/>
            <person name="Pangilinan J."/>
            <person name="Park H.-J."/>
            <person name="Ramirez L."/>
            <person name="Alfaro M."/>
            <person name="Sun H."/>
            <person name="Tritt A."/>
            <person name="Yoshinaga Y."/>
            <person name="Zwiers L.-H."/>
            <person name="Turgeon B."/>
            <person name="Goodwin S."/>
            <person name="Spatafora J."/>
            <person name="Crous P."/>
            <person name="Grigoriev I."/>
        </authorList>
    </citation>
    <scope>NUCLEOTIDE SEQUENCE</scope>
    <source>
        <strain evidence="9">CBS 107.79</strain>
    </source>
</reference>
<comment type="subcellular location">
    <subcellularLocation>
        <location evidence="2">Cytoplasm</location>
    </subcellularLocation>
    <subcellularLocation>
        <location evidence="1">Nucleus</location>
    </subcellularLocation>
</comment>
<dbReference type="InterPro" id="IPR013713">
    <property type="entry name" value="XPO2_central"/>
</dbReference>
<evidence type="ECO:0000256" key="3">
    <source>
        <dbReference type="ARBA" id="ARBA00008669"/>
    </source>
</evidence>
<evidence type="ECO:0000256" key="2">
    <source>
        <dbReference type="ARBA" id="ARBA00004496"/>
    </source>
</evidence>
<sequence length="959" mass="108353">MATNIAALAQLLEASLDPRQSKQAEESIAQEQTKPGFSLSLLQIVASDTFPSTVRLASALYFKNHIKRHWVNEDGVHLLPENEVNAIKSELIGLMVSVPPNLQAQLGEAISAIADSDFWEQWKTLVGDLVSRLTPNNTTVNIGVLRVAHSIFKRWRPLFRSDGLFTEINHVLSQFSEPFLQQFQYVDALISNSQNDVEALKSAFTELELIVKLFYDLSCQDLPPVFEENLAAICSLLHKYLIYDNPALHTDNDEESGLLEYTRAGIFEVLMLYVQSYEDVFGAHLNQFVGSTWQFLTTVGLETKYDILVSKALQFLTSVASTHHAEAFNNQDVLVQIMEKIILSNLTLRDSDVELFEDEPIEFIRRDLEGSDSDTRRRAATNFLRTLLERYQDLVTTTAQKYIDVFLQEYAKKPQENWKHKDTAVYLFSAIAAVGTVTAAKGVIKVNPKVDILAFFQNHIASDLQSDTANVILKVDAVKFLYSFRNQLSPDLWRAAFPLLVNHLANPNYVVHTYAAIAVERALYLTDENTKASVIPKDQVVGSSKELLSHLFQLITKDSAPEKIQENEFLMKCVMRVLIFIRDGVLSIDEMVLTFFVTILRLIRHNPSNPRFQYFLFEALGALIRFAAPMHSQMFEEKLADPFQAILADNVEEFAPYVFQLFAALLEANPSGALTSYYQNLLGVIITPGVWESRGNIPALVRLLTAIIARDAQNVVARNQLEPILGIYHKLVVSKLNETYAFELIQAVVTAVPLSALQQYFPTIISLMITRLGDEKTATENFRQRFVAFYHFISSRDGMGADYFVAVCDQVQHDVFKGLYLTIILPNTQNLARPIDRKTAVVSFTKTLTDSQAFVDRYPKGWNLTTQKLIEMLVNPPTVNRNDDFIADADVDEVGFGVGFTQLNTCKKTVKDPFPEIADVRQWVGQYLKDANTRHNGKIATFVNERLAPGTREAFQLYF</sequence>
<evidence type="ECO:0000256" key="7">
    <source>
        <dbReference type="ARBA" id="ARBA00023242"/>
    </source>
</evidence>
<dbReference type="GO" id="GO:0006606">
    <property type="term" value="P:protein import into nucleus"/>
    <property type="evidence" value="ECO:0007669"/>
    <property type="project" value="TreeGrafter"/>
</dbReference>
<keyword evidence="6" id="KW-0653">Protein transport</keyword>
<dbReference type="InterPro" id="IPR005043">
    <property type="entry name" value="XPO2_C"/>
</dbReference>
<dbReference type="SUPFAM" id="SSF48371">
    <property type="entry name" value="ARM repeat"/>
    <property type="match status" value="1"/>
</dbReference>
<dbReference type="GO" id="GO:0005635">
    <property type="term" value="C:nuclear envelope"/>
    <property type="evidence" value="ECO:0007669"/>
    <property type="project" value="TreeGrafter"/>
</dbReference>
<keyword evidence="4" id="KW-0813">Transport</keyword>
<dbReference type="InterPro" id="IPR001494">
    <property type="entry name" value="Importin-beta_N"/>
</dbReference>
<protein>
    <submittedName>
        <fullName evidence="9">Cse1-domain-containing protein</fullName>
    </submittedName>
</protein>
<organism evidence="9 10">
    <name type="scientific">Bimuria novae-zelandiae CBS 107.79</name>
    <dbReference type="NCBI Taxonomy" id="1447943"/>
    <lineage>
        <taxon>Eukaryota</taxon>
        <taxon>Fungi</taxon>
        <taxon>Dikarya</taxon>
        <taxon>Ascomycota</taxon>
        <taxon>Pezizomycotina</taxon>
        <taxon>Dothideomycetes</taxon>
        <taxon>Pleosporomycetidae</taxon>
        <taxon>Pleosporales</taxon>
        <taxon>Massarineae</taxon>
        <taxon>Didymosphaeriaceae</taxon>
        <taxon>Bimuria</taxon>
    </lineage>
</organism>
<dbReference type="GO" id="GO:0005829">
    <property type="term" value="C:cytosol"/>
    <property type="evidence" value="ECO:0007669"/>
    <property type="project" value="TreeGrafter"/>
</dbReference>
<evidence type="ECO:0000256" key="1">
    <source>
        <dbReference type="ARBA" id="ARBA00004123"/>
    </source>
</evidence>
<dbReference type="PROSITE" id="PS50166">
    <property type="entry name" value="IMPORTIN_B_NT"/>
    <property type="match status" value="1"/>
</dbReference>
<dbReference type="PANTHER" id="PTHR10997">
    <property type="entry name" value="IMPORTIN-7, 8, 11"/>
    <property type="match status" value="1"/>
</dbReference>
<dbReference type="OrthoDB" id="3268246at2759"/>
<keyword evidence="10" id="KW-1185">Reference proteome</keyword>
<proteinExistence type="inferred from homology"/>
<dbReference type="InterPro" id="IPR016024">
    <property type="entry name" value="ARM-type_fold"/>
</dbReference>
<dbReference type="Pfam" id="PF03378">
    <property type="entry name" value="CAS_CSE1"/>
    <property type="match status" value="1"/>
</dbReference>
<dbReference type="EMBL" id="ML976658">
    <property type="protein sequence ID" value="KAF1979108.1"/>
    <property type="molecule type" value="Genomic_DNA"/>
</dbReference>
<dbReference type="GO" id="GO:0031267">
    <property type="term" value="F:small GTPase binding"/>
    <property type="evidence" value="ECO:0007669"/>
    <property type="project" value="InterPro"/>
</dbReference>
<feature type="domain" description="Importin N-terminal" evidence="8">
    <location>
        <begin position="24"/>
        <end position="97"/>
    </location>
</feature>
<evidence type="ECO:0000313" key="10">
    <source>
        <dbReference type="Proteomes" id="UP000800036"/>
    </source>
</evidence>
<dbReference type="InterPro" id="IPR011989">
    <property type="entry name" value="ARM-like"/>
</dbReference>
<evidence type="ECO:0000259" key="8">
    <source>
        <dbReference type="PROSITE" id="PS50166"/>
    </source>
</evidence>
<dbReference type="FunFam" id="1.25.10.10:FF:000057">
    <property type="entry name" value="Exportin-2 isoform 1"/>
    <property type="match status" value="1"/>
</dbReference>
<dbReference type="GO" id="GO:0006611">
    <property type="term" value="P:protein export from nucleus"/>
    <property type="evidence" value="ECO:0007669"/>
    <property type="project" value="TreeGrafter"/>
</dbReference>
<dbReference type="Gene3D" id="1.25.10.10">
    <property type="entry name" value="Leucine-rich Repeat Variant"/>
    <property type="match status" value="1"/>
</dbReference>
<gene>
    <name evidence="9" type="ORF">BU23DRAFT_549157</name>
</gene>
<dbReference type="Pfam" id="PF03810">
    <property type="entry name" value="IBN_N"/>
    <property type="match status" value="1"/>
</dbReference>
<dbReference type="GO" id="GO:0005049">
    <property type="term" value="F:nuclear export signal receptor activity"/>
    <property type="evidence" value="ECO:0007669"/>
    <property type="project" value="TreeGrafter"/>
</dbReference>
<evidence type="ECO:0000256" key="6">
    <source>
        <dbReference type="ARBA" id="ARBA00022927"/>
    </source>
</evidence>
<keyword evidence="5" id="KW-0963">Cytoplasm</keyword>
<evidence type="ECO:0000256" key="4">
    <source>
        <dbReference type="ARBA" id="ARBA00022448"/>
    </source>
</evidence>
<accession>A0A6A5VQN7</accession>
<dbReference type="Pfam" id="PF08506">
    <property type="entry name" value="Cse1"/>
    <property type="match status" value="1"/>
</dbReference>
<dbReference type="SMART" id="SM00913">
    <property type="entry name" value="IBN_N"/>
    <property type="match status" value="1"/>
</dbReference>
<evidence type="ECO:0000256" key="5">
    <source>
        <dbReference type="ARBA" id="ARBA00022490"/>
    </source>
</evidence>
<name>A0A6A5VQN7_9PLEO</name>
<keyword evidence="7" id="KW-0539">Nucleus</keyword>
<dbReference type="PANTHER" id="PTHR10997:SF8">
    <property type="entry name" value="EXPORTIN-2"/>
    <property type="match status" value="1"/>
</dbReference>